<gene>
    <name evidence="1" type="ORF">JY500_19635</name>
</gene>
<evidence type="ECO:0000313" key="2">
    <source>
        <dbReference type="Proteomes" id="UP000663570"/>
    </source>
</evidence>
<keyword evidence="2" id="KW-1185">Reference proteome</keyword>
<dbReference type="EMBL" id="CP071060">
    <property type="protein sequence ID" value="QSI76644.1"/>
    <property type="molecule type" value="Genomic_DNA"/>
</dbReference>
<dbReference type="RefSeq" id="WP_206254286.1">
    <property type="nucleotide sequence ID" value="NZ_CP071060.1"/>
</dbReference>
<organism evidence="1 2">
    <name type="scientific">Niveibacterium microcysteis</name>
    <dbReference type="NCBI Taxonomy" id="2811415"/>
    <lineage>
        <taxon>Bacteria</taxon>
        <taxon>Pseudomonadati</taxon>
        <taxon>Pseudomonadota</taxon>
        <taxon>Betaproteobacteria</taxon>
        <taxon>Rhodocyclales</taxon>
        <taxon>Rhodocyclaceae</taxon>
        <taxon>Niveibacterium</taxon>
    </lineage>
</organism>
<reference evidence="1 2" key="1">
    <citation type="submission" date="2021-02" db="EMBL/GenBank/DDBJ databases">
        <title>Niveibacterium changnyeongensis HC41.</title>
        <authorList>
            <person name="Kang M."/>
        </authorList>
    </citation>
    <scope>NUCLEOTIDE SEQUENCE [LARGE SCALE GENOMIC DNA]</scope>
    <source>
        <strain evidence="1 2">HC41</strain>
    </source>
</reference>
<sequence length="186" mass="20598">MAVYELKPVSIGPDFSAEWFDDEKCVWNDERLRCPVSLVHDWKTPKLKLHRAGRAPTAVLFNPNAFAVSQGVRERLSGFEELEFLPVEIEGHGNYFIPHIIASCEVPEGSQVSRPEPPVNGNIVQIKAFPANFEPTAAFFRILQPRNSPAGRKGRSVLAQYANARGAQAMVSVAGQYICTHEVPLA</sequence>
<dbReference type="Proteomes" id="UP000663570">
    <property type="component" value="Chromosome"/>
</dbReference>
<name>A0ABX7M4G6_9RHOO</name>
<accession>A0ABX7M4G6</accession>
<proteinExistence type="predicted"/>
<evidence type="ECO:0000313" key="1">
    <source>
        <dbReference type="EMBL" id="QSI76644.1"/>
    </source>
</evidence>
<protein>
    <submittedName>
        <fullName evidence="1">Uncharacterized protein</fullName>
    </submittedName>
</protein>